<evidence type="ECO:0000256" key="1">
    <source>
        <dbReference type="SAM" id="MobiDB-lite"/>
    </source>
</evidence>
<evidence type="ECO:0000313" key="2">
    <source>
        <dbReference type="EMBL" id="KAK2121074.1"/>
    </source>
</evidence>
<evidence type="ECO:0000313" key="3">
    <source>
        <dbReference type="Proteomes" id="UP001266305"/>
    </source>
</evidence>
<keyword evidence="3" id="KW-1185">Reference proteome</keyword>
<name>A0ABQ9WJG0_SAGOE</name>
<protein>
    <submittedName>
        <fullName evidence="2">Uncharacterized protein</fullName>
    </submittedName>
</protein>
<reference evidence="2 3" key="1">
    <citation type="submission" date="2023-05" db="EMBL/GenBank/DDBJ databases">
        <title>B98-5 Cell Line De Novo Hybrid Assembly: An Optical Mapping Approach.</title>
        <authorList>
            <person name="Kananen K."/>
            <person name="Auerbach J.A."/>
            <person name="Kautto E."/>
            <person name="Blachly J.S."/>
        </authorList>
    </citation>
    <scope>NUCLEOTIDE SEQUENCE [LARGE SCALE GENOMIC DNA]</scope>
    <source>
        <strain evidence="2">B95-8</strain>
        <tissue evidence="2">Cell line</tissue>
    </source>
</reference>
<accession>A0ABQ9WJG0</accession>
<dbReference type="Proteomes" id="UP001266305">
    <property type="component" value="Unassembled WGS sequence"/>
</dbReference>
<comment type="caution">
    <text evidence="2">The sequence shown here is derived from an EMBL/GenBank/DDBJ whole genome shotgun (WGS) entry which is preliminary data.</text>
</comment>
<feature type="compositionally biased region" description="Basic and acidic residues" evidence="1">
    <location>
        <begin position="14"/>
        <end position="23"/>
    </location>
</feature>
<feature type="non-terminal residue" evidence="2">
    <location>
        <position position="1"/>
    </location>
</feature>
<gene>
    <name evidence="2" type="ORF">P7K49_002460</name>
</gene>
<feature type="region of interest" description="Disordered" evidence="1">
    <location>
        <begin position="1"/>
        <end position="51"/>
    </location>
</feature>
<feature type="non-terminal residue" evidence="2">
    <location>
        <position position="51"/>
    </location>
</feature>
<organism evidence="2 3">
    <name type="scientific">Saguinus oedipus</name>
    <name type="common">Cotton-top tamarin</name>
    <name type="synonym">Oedipomidas oedipus</name>
    <dbReference type="NCBI Taxonomy" id="9490"/>
    <lineage>
        <taxon>Eukaryota</taxon>
        <taxon>Metazoa</taxon>
        <taxon>Chordata</taxon>
        <taxon>Craniata</taxon>
        <taxon>Vertebrata</taxon>
        <taxon>Euteleostomi</taxon>
        <taxon>Mammalia</taxon>
        <taxon>Eutheria</taxon>
        <taxon>Euarchontoglires</taxon>
        <taxon>Primates</taxon>
        <taxon>Haplorrhini</taxon>
        <taxon>Platyrrhini</taxon>
        <taxon>Cebidae</taxon>
        <taxon>Callitrichinae</taxon>
        <taxon>Saguinus</taxon>
    </lineage>
</organism>
<dbReference type="EMBL" id="JASSZA010000001">
    <property type="protein sequence ID" value="KAK2121074.1"/>
    <property type="molecule type" value="Genomic_DNA"/>
</dbReference>
<feature type="compositionally biased region" description="Polar residues" evidence="1">
    <location>
        <begin position="36"/>
        <end position="51"/>
    </location>
</feature>
<sequence length="51" mass="5556">AARPLSGVDEVDPSLEHPPDKWTRLPITSLDPESPASFQGQSPTRLFLTTP</sequence>
<proteinExistence type="predicted"/>